<name>A0ABR8NKG3_9MICO</name>
<comment type="caution">
    <text evidence="3">The sequence shown here is derived from an EMBL/GenBank/DDBJ whole genome shotgun (WGS) entry which is preliminary data.</text>
</comment>
<feature type="compositionally biased region" description="Basic and acidic residues" evidence="1">
    <location>
        <begin position="137"/>
        <end position="165"/>
    </location>
</feature>
<keyword evidence="2" id="KW-0812">Transmembrane</keyword>
<keyword evidence="2" id="KW-1133">Transmembrane helix</keyword>
<dbReference type="RefSeq" id="WP_191170258.1">
    <property type="nucleotide sequence ID" value="NZ_JACXZS010000001.1"/>
</dbReference>
<sequence length="202" mass="21861">MDTTTLIWIIVGIAIVLVIVVVALLLTARGRRTRRQEHQHDRAERMRADARETELAAREHEAQAAQAKADAAAAAAAAEAAKARAAEAAIDADRRAGTIDEHRDEAAQLRQKQAETLRKADEVDPYAGEDAGATATTEDRDRTVDGHDVHDTPKTDGVGPRRSDTADTPAPRTAATIDDRRDDLPADDATDPATPPTRRERI</sequence>
<gene>
    <name evidence="3" type="ORF">IF188_02995</name>
</gene>
<protein>
    <submittedName>
        <fullName evidence="3">Uncharacterized protein</fullName>
    </submittedName>
</protein>
<keyword evidence="4" id="KW-1185">Reference proteome</keyword>
<accession>A0ABR8NKG3</accession>
<organism evidence="3 4">
    <name type="scientific">Microbacterium helvum</name>
    <dbReference type="NCBI Taxonomy" id="2773713"/>
    <lineage>
        <taxon>Bacteria</taxon>
        <taxon>Bacillati</taxon>
        <taxon>Actinomycetota</taxon>
        <taxon>Actinomycetes</taxon>
        <taxon>Micrococcales</taxon>
        <taxon>Microbacteriaceae</taxon>
        <taxon>Microbacterium</taxon>
    </lineage>
</organism>
<evidence type="ECO:0000313" key="3">
    <source>
        <dbReference type="EMBL" id="MBD3940664.1"/>
    </source>
</evidence>
<dbReference type="Proteomes" id="UP000598426">
    <property type="component" value="Unassembled WGS sequence"/>
</dbReference>
<evidence type="ECO:0000256" key="2">
    <source>
        <dbReference type="SAM" id="Phobius"/>
    </source>
</evidence>
<proteinExistence type="predicted"/>
<keyword evidence="2" id="KW-0472">Membrane</keyword>
<feature type="region of interest" description="Disordered" evidence="1">
    <location>
        <begin position="104"/>
        <end position="202"/>
    </location>
</feature>
<reference evidence="3 4" key="1">
    <citation type="submission" date="2020-09" db="EMBL/GenBank/DDBJ databases">
        <title>Isolation and identification of active actinomycetes.</title>
        <authorList>
            <person name="Li X."/>
        </authorList>
    </citation>
    <scope>NUCLEOTIDE SEQUENCE [LARGE SCALE GENOMIC DNA]</scope>
    <source>
        <strain evidence="3 4">NEAU-LLC</strain>
    </source>
</reference>
<feature type="transmembrane region" description="Helical" evidence="2">
    <location>
        <begin position="6"/>
        <end position="26"/>
    </location>
</feature>
<feature type="compositionally biased region" description="Low complexity" evidence="1">
    <location>
        <begin position="166"/>
        <end position="176"/>
    </location>
</feature>
<dbReference type="EMBL" id="JACXZS010000001">
    <property type="protein sequence ID" value="MBD3940664.1"/>
    <property type="molecule type" value="Genomic_DNA"/>
</dbReference>
<feature type="compositionally biased region" description="Basic and acidic residues" evidence="1">
    <location>
        <begin position="104"/>
        <end position="122"/>
    </location>
</feature>
<evidence type="ECO:0000256" key="1">
    <source>
        <dbReference type="SAM" id="MobiDB-lite"/>
    </source>
</evidence>
<evidence type="ECO:0000313" key="4">
    <source>
        <dbReference type="Proteomes" id="UP000598426"/>
    </source>
</evidence>